<proteinExistence type="predicted"/>
<evidence type="ECO:0000313" key="2">
    <source>
        <dbReference type="Proteomes" id="UP001194714"/>
    </source>
</evidence>
<comment type="caution">
    <text evidence="1">The sequence shown here is derived from an EMBL/GenBank/DDBJ whole genome shotgun (WGS) entry which is preliminary data.</text>
</comment>
<sequence length="539" mass="62490">MVLVDRTLPSRDLDEPLKLARLEDARACLKKLFKIPSADDRDLFIEMHNFQRTRHTLSFMEQMEIHKAYEEWYEAYSAYAGLVEAMTPSDYSLRGILKEFFLSIGDLFTDEREKLHKARVTYFEVADQIQSDEQKAITAFSDYFETDKPVTTLKEVRDYLKLMNKRARNPKLYREFRTRYFNEVKLEAHWNLDYVFQKAIKPPKRSKRAPLLLGQHHFRPKRRVRPLFFYETPLVPTLLSIEQSSDDGYVTADDSPSWVDEQFYDCIEPDWAPLRLKETISKKEKAEEAKTKKEREDSLIKKGKRNTNRKTVAKKKAPPALIWKESEAAQMVQTIFMSLQTEHEEIRKLIEQTFIPSSALESVELCGREYKITLKSPMVGSAGTVKAGGWQDMVNSRLKAEKVLWVRANDEGSISFHGDSMHMGIHIADFSFLYDRCSSEKQKLGLKALLRKNGYTHWLTGNTTVPLQFTVKINKIRVTKDRVFLHFERSQKQVALPFGGKGPTAGIIDGAINKMKQVSFTHKEAIATFRDFIWKSATA</sequence>
<gene>
    <name evidence="1" type="ORF">NEPTK9_000354</name>
</gene>
<reference evidence="1 2" key="1">
    <citation type="submission" date="2020-01" db="EMBL/GenBank/DDBJ databases">
        <title>Draft genome sequence of Cand. Neptunochlamydia vexilliferae K9.</title>
        <authorList>
            <person name="Schulz F."/>
            <person name="Koestlbacher S."/>
            <person name="Wascher F."/>
            <person name="Pizzetti I."/>
            <person name="Horn M."/>
        </authorList>
    </citation>
    <scope>NUCLEOTIDE SEQUENCE [LARGE SCALE GENOMIC DNA]</scope>
    <source>
        <strain evidence="1 2">K9</strain>
    </source>
</reference>
<keyword evidence="2" id="KW-1185">Reference proteome</keyword>
<dbReference type="Proteomes" id="UP001194714">
    <property type="component" value="Unassembled WGS sequence"/>
</dbReference>
<name>A0ABS0AZU3_9BACT</name>
<organism evidence="1 2">
    <name type="scientific">Candidatus Neptunichlamydia vexilliferae</name>
    <dbReference type="NCBI Taxonomy" id="1651774"/>
    <lineage>
        <taxon>Bacteria</taxon>
        <taxon>Pseudomonadati</taxon>
        <taxon>Chlamydiota</taxon>
        <taxon>Chlamydiia</taxon>
        <taxon>Parachlamydiales</taxon>
        <taxon>Simkaniaceae</taxon>
        <taxon>Candidatus Neptunichlamydia</taxon>
    </lineage>
</organism>
<accession>A0ABS0AZU3</accession>
<protein>
    <submittedName>
        <fullName evidence="1">Uncharacterized protein</fullName>
    </submittedName>
</protein>
<dbReference type="EMBL" id="JAAEJV010000005">
    <property type="protein sequence ID" value="MBF5058855.1"/>
    <property type="molecule type" value="Genomic_DNA"/>
</dbReference>
<evidence type="ECO:0000313" key="1">
    <source>
        <dbReference type="EMBL" id="MBF5058855.1"/>
    </source>
</evidence>
<dbReference type="RefSeq" id="WP_194847146.1">
    <property type="nucleotide sequence ID" value="NZ_JAAEJV010000005.1"/>
</dbReference>